<comment type="caution">
    <text evidence="3">The sequence shown here is derived from an EMBL/GenBank/DDBJ whole genome shotgun (WGS) entry which is preliminary data.</text>
</comment>
<dbReference type="PANTHER" id="PTHR43081">
    <property type="entry name" value="ADENYLATE CYCLASE, TERMINAL-DIFFERENTIATION SPECIFIC-RELATED"/>
    <property type="match status" value="1"/>
</dbReference>
<evidence type="ECO:0000256" key="1">
    <source>
        <dbReference type="ARBA" id="ARBA00005381"/>
    </source>
</evidence>
<dbReference type="GO" id="GO:0004016">
    <property type="term" value="F:adenylate cyclase activity"/>
    <property type="evidence" value="ECO:0007669"/>
    <property type="project" value="UniProtKB-ARBA"/>
</dbReference>
<dbReference type="GO" id="GO:0035556">
    <property type="term" value="P:intracellular signal transduction"/>
    <property type="evidence" value="ECO:0007669"/>
    <property type="project" value="InterPro"/>
</dbReference>
<evidence type="ECO:0000313" key="4">
    <source>
        <dbReference type="Proteomes" id="UP000178953"/>
    </source>
</evidence>
<keyword evidence="4" id="KW-1185">Reference proteome</keyword>
<dbReference type="InterPro" id="IPR001054">
    <property type="entry name" value="A/G_cyclase"/>
</dbReference>
<reference evidence="3 4" key="1">
    <citation type="submission" date="2016-09" db="EMBL/GenBank/DDBJ databases">
        <title>genome sequence of Mycobacterium sp. 739 SCH.</title>
        <authorList>
            <person name="Greninger A.L."/>
            <person name="Qin X."/>
            <person name="Jerome K."/>
            <person name="Vora S."/>
            <person name="Quinn K."/>
        </authorList>
    </citation>
    <scope>NUCLEOTIDE SEQUENCE [LARGE SCALE GENOMIC DNA]</scope>
    <source>
        <strain evidence="3 4">SCH</strain>
    </source>
</reference>
<protein>
    <submittedName>
        <fullName evidence="3">Guanylyl cyclase</fullName>
    </submittedName>
</protein>
<dbReference type="Pfam" id="PF00211">
    <property type="entry name" value="Guanylate_cyc"/>
    <property type="match status" value="1"/>
</dbReference>
<dbReference type="EMBL" id="MCHX01000142">
    <property type="protein sequence ID" value="OFJ50350.1"/>
    <property type="molecule type" value="Genomic_DNA"/>
</dbReference>
<dbReference type="InterPro" id="IPR050697">
    <property type="entry name" value="Adenylyl/Guanylyl_Cyclase_3/4"/>
</dbReference>
<sequence>MNGQSVEATFAFVDLSGFSALTEMCGDQQAASLAGRLADLASESLKPGVTIVKTIGDAVMLGAAEPQHMVATILTLADRVANEDGFLALRAGIHHGSAVHRDSDYFGHDVNITARITALAGAGQAVVTEPVRDSCAQLGLSPIPLGRRLLRNIATPVQVYALALATAQNPTDPVCRAAVDPRSAASHLRHDDRDWWFCSLNCAQRFAATPWRYT</sequence>
<dbReference type="AlphaFoldDB" id="A0A1E8PWW2"/>
<dbReference type="GO" id="GO:0006171">
    <property type="term" value="P:cAMP biosynthetic process"/>
    <property type="evidence" value="ECO:0007669"/>
    <property type="project" value="TreeGrafter"/>
</dbReference>
<dbReference type="CDD" id="cd07302">
    <property type="entry name" value="CHD"/>
    <property type="match status" value="1"/>
</dbReference>
<dbReference type="PANTHER" id="PTHR43081:SF19">
    <property type="entry name" value="PH-SENSITIVE ADENYLATE CYCLASE RV1264"/>
    <property type="match status" value="1"/>
</dbReference>
<dbReference type="Proteomes" id="UP000178953">
    <property type="component" value="Unassembled WGS sequence"/>
</dbReference>
<accession>A0A1E8PWW2</accession>
<organism evidence="3 4">
    <name type="scientific">Mycolicibacterium grossiae</name>
    <dbReference type="NCBI Taxonomy" id="1552759"/>
    <lineage>
        <taxon>Bacteria</taxon>
        <taxon>Bacillati</taxon>
        <taxon>Actinomycetota</taxon>
        <taxon>Actinomycetes</taxon>
        <taxon>Mycobacteriales</taxon>
        <taxon>Mycobacteriaceae</taxon>
        <taxon>Mycolicibacterium</taxon>
    </lineage>
</organism>
<dbReference type="InterPro" id="IPR029787">
    <property type="entry name" value="Nucleotide_cyclase"/>
</dbReference>
<proteinExistence type="inferred from homology"/>
<evidence type="ECO:0000259" key="2">
    <source>
        <dbReference type="PROSITE" id="PS50125"/>
    </source>
</evidence>
<dbReference type="RefSeq" id="WP_070356416.1">
    <property type="nucleotide sequence ID" value="NZ_MCHX01000142.1"/>
</dbReference>
<dbReference type="Gene3D" id="3.30.70.1230">
    <property type="entry name" value="Nucleotide cyclase"/>
    <property type="match status" value="1"/>
</dbReference>
<evidence type="ECO:0000313" key="3">
    <source>
        <dbReference type="EMBL" id="OFJ50350.1"/>
    </source>
</evidence>
<name>A0A1E8PWW2_9MYCO</name>
<gene>
    <name evidence="3" type="ORF">BEL07_28720</name>
</gene>
<feature type="domain" description="Guanylate cyclase" evidence="2">
    <location>
        <begin position="9"/>
        <end position="117"/>
    </location>
</feature>
<comment type="similarity">
    <text evidence="1">Belongs to the adenylyl cyclase class-3 family.</text>
</comment>
<dbReference type="SUPFAM" id="SSF55073">
    <property type="entry name" value="Nucleotide cyclase"/>
    <property type="match status" value="1"/>
</dbReference>
<dbReference type="PROSITE" id="PS50125">
    <property type="entry name" value="GUANYLATE_CYCLASE_2"/>
    <property type="match status" value="1"/>
</dbReference>